<accession>A0A172U2Y3</accession>
<feature type="signal peptide" evidence="1">
    <location>
        <begin position="1"/>
        <end position="19"/>
    </location>
</feature>
<dbReference type="OrthoDB" id="649238at2"/>
<dbReference type="RefSeq" id="WP_066409444.1">
    <property type="nucleotide sequence ID" value="NZ_CP011390.1"/>
</dbReference>
<feature type="chain" id="PRO_5008001600" evidence="1">
    <location>
        <begin position="20"/>
        <end position="283"/>
    </location>
</feature>
<evidence type="ECO:0000256" key="1">
    <source>
        <dbReference type="SAM" id="SignalP"/>
    </source>
</evidence>
<dbReference type="Proteomes" id="UP000077177">
    <property type="component" value="Chromosome"/>
</dbReference>
<reference evidence="3" key="1">
    <citation type="submission" date="2015-01" db="EMBL/GenBank/DDBJ databases">
        <title>Flavisolibacter sp./LCS9/ whole genome sequencing.</title>
        <authorList>
            <person name="Kim M.K."/>
            <person name="Srinivasan S."/>
            <person name="Lee J.-J."/>
        </authorList>
    </citation>
    <scope>NUCLEOTIDE SEQUENCE [LARGE SCALE GENOMIC DNA]</scope>
    <source>
        <strain evidence="3">LCS9</strain>
    </source>
</reference>
<evidence type="ECO:0000313" key="2">
    <source>
        <dbReference type="EMBL" id="ANE53347.1"/>
    </source>
</evidence>
<proteinExistence type="predicted"/>
<reference evidence="2 3" key="2">
    <citation type="journal article" date="2016" name="Int. J. Syst. Evol. Microbiol.">
        <title>Flavisolibacter tropicus sp. nov., isolated from tropical soil.</title>
        <authorList>
            <person name="Lee J.J."/>
            <person name="Kang M.S."/>
            <person name="Kim G.S."/>
            <person name="Lee C.S."/>
            <person name="Lim S."/>
            <person name="Lee J."/>
            <person name="Roh S.H."/>
            <person name="Kang H."/>
            <person name="Ha J.M."/>
            <person name="Bae S."/>
            <person name="Jung H.Y."/>
            <person name="Kim M.K."/>
        </authorList>
    </citation>
    <scope>NUCLEOTIDE SEQUENCE [LARGE SCALE GENOMIC DNA]</scope>
    <source>
        <strain evidence="2 3">LCS9</strain>
    </source>
</reference>
<gene>
    <name evidence="2" type="ORF">SY85_06330</name>
</gene>
<protein>
    <submittedName>
        <fullName evidence="2">Uncharacterized protein</fullName>
    </submittedName>
</protein>
<dbReference type="AlphaFoldDB" id="A0A172U2Y3"/>
<keyword evidence="1" id="KW-0732">Signal</keyword>
<keyword evidence="3" id="KW-1185">Reference proteome</keyword>
<dbReference type="KEGG" id="fla:SY85_06330"/>
<sequence length="283" mass="32308">MKNLLFLIGLLSVGSQLCAQELYPYTEPASNMPSKSISVKMTSMFERALHSGQIVQRHMPEVMLGLDKKWMVHGGLLFSDMQDEQFKWEGARVYGKYRFLSNDEVHKHFRMAAFAAATYSRNQLEHNELNMMGDQSGIQAGLIATQLWNKLAISGTGSIMEVLNQKTKKSAEADSYAYRALNYSLSAGYLLFPLEYADYDQTNVNLYAELLGGRNLGFEGETYYVDLAPSIQFIFKSTGKLNLGYRFELSSDIYRLSRRQFMIGYEHIFLNALQRKKKKTISK</sequence>
<evidence type="ECO:0000313" key="3">
    <source>
        <dbReference type="Proteomes" id="UP000077177"/>
    </source>
</evidence>
<organism evidence="2 3">
    <name type="scientific">Flavisolibacter tropicus</name>
    <dbReference type="NCBI Taxonomy" id="1492898"/>
    <lineage>
        <taxon>Bacteria</taxon>
        <taxon>Pseudomonadati</taxon>
        <taxon>Bacteroidota</taxon>
        <taxon>Chitinophagia</taxon>
        <taxon>Chitinophagales</taxon>
        <taxon>Chitinophagaceae</taxon>
        <taxon>Flavisolibacter</taxon>
    </lineage>
</organism>
<name>A0A172U2Y3_9BACT</name>
<dbReference type="EMBL" id="CP011390">
    <property type="protein sequence ID" value="ANE53347.1"/>
    <property type="molecule type" value="Genomic_DNA"/>
</dbReference>